<feature type="compositionally biased region" description="Low complexity" evidence="1">
    <location>
        <begin position="26"/>
        <end position="40"/>
    </location>
</feature>
<keyword evidence="2" id="KW-0472">Membrane</keyword>
<proteinExistence type="predicted"/>
<keyword evidence="2" id="KW-1133">Transmembrane helix</keyword>
<feature type="compositionally biased region" description="Acidic residues" evidence="1">
    <location>
        <begin position="8"/>
        <end position="25"/>
    </location>
</feature>
<dbReference type="AlphaFoldDB" id="A0AAV1JMU2"/>
<dbReference type="Proteomes" id="UP001497472">
    <property type="component" value="Unassembled WGS sequence"/>
</dbReference>
<evidence type="ECO:0000256" key="2">
    <source>
        <dbReference type="SAM" id="Phobius"/>
    </source>
</evidence>
<organism evidence="3 4">
    <name type="scientific">Leptosia nina</name>
    <dbReference type="NCBI Taxonomy" id="320188"/>
    <lineage>
        <taxon>Eukaryota</taxon>
        <taxon>Metazoa</taxon>
        <taxon>Ecdysozoa</taxon>
        <taxon>Arthropoda</taxon>
        <taxon>Hexapoda</taxon>
        <taxon>Insecta</taxon>
        <taxon>Pterygota</taxon>
        <taxon>Neoptera</taxon>
        <taxon>Endopterygota</taxon>
        <taxon>Lepidoptera</taxon>
        <taxon>Glossata</taxon>
        <taxon>Ditrysia</taxon>
        <taxon>Papilionoidea</taxon>
        <taxon>Pieridae</taxon>
        <taxon>Pierinae</taxon>
        <taxon>Leptosia</taxon>
    </lineage>
</organism>
<protein>
    <submittedName>
        <fullName evidence="3">Uncharacterized protein</fullName>
    </submittedName>
</protein>
<keyword evidence="2" id="KW-0812">Transmembrane</keyword>
<comment type="caution">
    <text evidence="3">The sequence shown here is derived from an EMBL/GenBank/DDBJ whole genome shotgun (WGS) entry which is preliminary data.</text>
</comment>
<feature type="compositionally biased region" description="Basic and acidic residues" evidence="1">
    <location>
        <begin position="149"/>
        <end position="164"/>
    </location>
</feature>
<name>A0AAV1JMU2_9NEOP</name>
<evidence type="ECO:0000256" key="1">
    <source>
        <dbReference type="SAM" id="MobiDB-lite"/>
    </source>
</evidence>
<evidence type="ECO:0000313" key="3">
    <source>
        <dbReference type="EMBL" id="CAK1550826.1"/>
    </source>
</evidence>
<feature type="region of interest" description="Disordered" evidence="1">
    <location>
        <begin position="1"/>
        <end position="48"/>
    </location>
</feature>
<sequence length="174" mass="19399">MYTTSASLDEDEESTESEEESEVEECTPSPSARPALAALPPQRPSPREDSLMLDSQYYSYSLALGVTVGAGCFLLALNLIVFAGIYLQRGKRRTNRRPRRDGKRISAFLLFNITFKKHLEPRSRSPGRCSHVASEKHAQAQQRLGVKRSTGERRGASKEARSDTGDFGVELEDY</sequence>
<dbReference type="EMBL" id="CAVLEF010000096">
    <property type="protein sequence ID" value="CAK1550826.1"/>
    <property type="molecule type" value="Genomic_DNA"/>
</dbReference>
<keyword evidence="4" id="KW-1185">Reference proteome</keyword>
<feature type="transmembrane region" description="Helical" evidence="2">
    <location>
        <begin position="57"/>
        <end position="87"/>
    </location>
</feature>
<feature type="region of interest" description="Disordered" evidence="1">
    <location>
        <begin position="121"/>
        <end position="174"/>
    </location>
</feature>
<gene>
    <name evidence="3" type="ORF">LNINA_LOCUS10018</name>
</gene>
<reference evidence="3 4" key="1">
    <citation type="submission" date="2023-11" db="EMBL/GenBank/DDBJ databases">
        <authorList>
            <person name="Okamura Y."/>
        </authorList>
    </citation>
    <scope>NUCLEOTIDE SEQUENCE [LARGE SCALE GENOMIC DNA]</scope>
</reference>
<accession>A0AAV1JMU2</accession>
<evidence type="ECO:0000313" key="4">
    <source>
        <dbReference type="Proteomes" id="UP001497472"/>
    </source>
</evidence>